<dbReference type="EMBL" id="BAABKG010000003">
    <property type="protein sequence ID" value="GAA5148605.1"/>
    <property type="molecule type" value="Genomic_DNA"/>
</dbReference>
<dbReference type="InterPro" id="IPR015946">
    <property type="entry name" value="KH_dom-like_a/b"/>
</dbReference>
<organism evidence="1 2">
    <name type="scientific">Nocardioides marinquilinus</name>
    <dbReference type="NCBI Taxonomy" id="1210400"/>
    <lineage>
        <taxon>Bacteria</taxon>
        <taxon>Bacillati</taxon>
        <taxon>Actinomycetota</taxon>
        <taxon>Actinomycetes</taxon>
        <taxon>Propionibacteriales</taxon>
        <taxon>Nocardioidaceae</taxon>
        <taxon>Nocardioides</taxon>
    </lineage>
</organism>
<keyword evidence="2" id="KW-1185">Reference proteome</keyword>
<evidence type="ECO:0000313" key="2">
    <source>
        <dbReference type="Proteomes" id="UP001500221"/>
    </source>
</evidence>
<evidence type="ECO:0000313" key="1">
    <source>
        <dbReference type="EMBL" id="GAA5148605.1"/>
    </source>
</evidence>
<sequence>MTANPEDPRPDSFRSVRLHRTGPGAFRVTNDAGATIDIGGDEPTFSPVELLLAALAGCAAVNVEEITGRRAEPTGFEVTAEGHKVRDESGGRMSDLRLLFEVAFPDGEAGDAARAVLPRTVRQTHDRICTVSRTVSLGTEVDYVVAGQD</sequence>
<comment type="caution">
    <text evidence="1">The sequence shown here is derived from an EMBL/GenBank/DDBJ whole genome shotgun (WGS) entry which is preliminary data.</text>
</comment>
<dbReference type="Pfam" id="PF02566">
    <property type="entry name" value="OsmC"/>
    <property type="match status" value="1"/>
</dbReference>
<dbReference type="InterPro" id="IPR003718">
    <property type="entry name" value="OsmC/Ohr_fam"/>
</dbReference>
<dbReference type="PANTHER" id="PTHR34352">
    <property type="entry name" value="PROTEIN YHFA"/>
    <property type="match status" value="1"/>
</dbReference>
<dbReference type="Gene3D" id="3.30.300.20">
    <property type="match status" value="1"/>
</dbReference>
<dbReference type="RefSeq" id="WP_345458395.1">
    <property type="nucleotide sequence ID" value="NZ_BAABKG010000003.1"/>
</dbReference>
<dbReference type="SUPFAM" id="SSF82784">
    <property type="entry name" value="OsmC-like"/>
    <property type="match status" value="1"/>
</dbReference>
<dbReference type="InterPro" id="IPR036102">
    <property type="entry name" value="OsmC/Ohrsf"/>
</dbReference>
<accession>A0ABP9PPQ8</accession>
<dbReference type="PANTHER" id="PTHR34352:SF1">
    <property type="entry name" value="PROTEIN YHFA"/>
    <property type="match status" value="1"/>
</dbReference>
<reference evidence="2" key="1">
    <citation type="journal article" date="2019" name="Int. J. Syst. Evol. Microbiol.">
        <title>The Global Catalogue of Microorganisms (GCM) 10K type strain sequencing project: providing services to taxonomists for standard genome sequencing and annotation.</title>
        <authorList>
            <consortium name="The Broad Institute Genomics Platform"/>
            <consortium name="The Broad Institute Genome Sequencing Center for Infectious Disease"/>
            <person name="Wu L."/>
            <person name="Ma J."/>
        </authorList>
    </citation>
    <scope>NUCLEOTIDE SEQUENCE [LARGE SCALE GENOMIC DNA]</scope>
    <source>
        <strain evidence="2">JCM 18459</strain>
    </source>
</reference>
<protein>
    <submittedName>
        <fullName evidence="1">OsmC family protein</fullName>
    </submittedName>
</protein>
<dbReference type="Proteomes" id="UP001500221">
    <property type="component" value="Unassembled WGS sequence"/>
</dbReference>
<name>A0ABP9PPQ8_9ACTN</name>
<gene>
    <name evidence="1" type="ORF">GCM10023340_22660</name>
</gene>
<proteinExistence type="predicted"/>